<proteinExistence type="inferred from homology"/>
<evidence type="ECO:0000256" key="16">
    <source>
        <dbReference type="ARBA" id="ARBA00049209"/>
    </source>
</evidence>
<feature type="binding site" evidence="17">
    <location>
        <position position="250"/>
    </location>
    <ligand>
        <name>(6S)-NADPHX</name>
        <dbReference type="ChEBI" id="CHEBI:64076"/>
    </ligand>
</feature>
<evidence type="ECO:0000256" key="1">
    <source>
        <dbReference type="ARBA" id="ARBA00000013"/>
    </source>
</evidence>
<evidence type="ECO:0000256" key="3">
    <source>
        <dbReference type="ARBA" id="ARBA00006001"/>
    </source>
</evidence>
<comment type="similarity">
    <text evidence="17">Belongs to the NnrD/CARKD family.</text>
</comment>
<dbReference type="PROSITE" id="PS51385">
    <property type="entry name" value="YJEF_N"/>
    <property type="match status" value="1"/>
</dbReference>
<evidence type="ECO:0000256" key="10">
    <source>
        <dbReference type="ARBA" id="ARBA00023027"/>
    </source>
</evidence>
<dbReference type="Pfam" id="PF01256">
    <property type="entry name" value="Carb_kinase"/>
    <property type="match status" value="1"/>
</dbReference>
<dbReference type="NCBIfam" id="TIGR00196">
    <property type="entry name" value="yjeF_cterm"/>
    <property type="match status" value="1"/>
</dbReference>
<evidence type="ECO:0000313" key="21">
    <source>
        <dbReference type="EMBL" id="MBB5597095.1"/>
    </source>
</evidence>
<dbReference type="Gene3D" id="3.40.1190.20">
    <property type="match status" value="1"/>
</dbReference>
<dbReference type="InterPro" id="IPR030677">
    <property type="entry name" value="Nnr"/>
</dbReference>
<keyword evidence="7 17" id="KW-0067">ATP-binding</keyword>
<comment type="catalytic activity">
    <reaction evidence="16 17 18">
        <text>(6S)-NADPHX + ADP = AMP + phosphate + NADPH + H(+)</text>
        <dbReference type="Rhea" id="RHEA:32235"/>
        <dbReference type="ChEBI" id="CHEBI:15378"/>
        <dbReference type="ChEBI" id="CHEBI:43474"/>
        <dbReference type="ChEBI" id="CHEBI:57783"/>
        <dbReference type="ChEBI" id="CHEBI:64076"/>
        <dbReference type="ChEBI" id="CHEBI:456215"/>
        <dbReference type="ChEBI" id="CHEBI:456216"/>
        <dbReference type="EC" id="4.2.1.136"/>
    </reaction>
</comment>
<dbReference type="PANTHER" id="PTHR12592">
    <property type="entry name" value="ATP-DEPENDENT (S)-NAD(P)H-HYDRATE DEHYDRATASE FAMILY MEMBER"/>
    <property type="match status" value="1"/>
</dbReference>
<dbReference type="GO" id="GO:0110051">
    <property type="term" value="P:metabolite repair"/>
    <property type="evidence" value="ECO:0007669"/>
    <property type="project" value="TreeGrafter"/>
</dbReference>
<dbReference type="GO" id="GO:0052856">
    <property type="term" value="F:NAD(P)HX epimerase activity"/>
    <property type="evidence" value="ECO:0007669"/>
    <property type="project" value="UniProtKB-EC"/>
</dbReference>
<keyword evidence="6 17" id="KW-0547">Nucleotide-binding</keyword>
<dbReference type="InterPro" id="IPR004443">
    <property type="entry name" value="YjeF_N_dom"/>
</dbReference>
<dbReference type="PROSITE" id="PS51383">
    <property type="entry name" value="YJEF_C_3"/>
    <property type="match status" value="1"/>
</dbReference>
<protein>
    <recommendedName>
        <fullName evidence="17">ADP-dependent (S)-NAD(P)H-hydrate dehydratase</fullName>
        <ecNumber evidence="17">4.2.1.136</ecNumber>
    </recommendedName>
    <alternativeName>
        <fullName evidence="17">ADP-dependent NAD(P)HX dehydratase</fullName>
    </alternativeName>
</protein>
<keyword evidence="11 18" id="KW-0413">Isomerase</keyword>
<dbReference type="NCBIfam" id="TIGR00197">
    <property type="entry name" value="yjeF_nterm"/>
    <property type="match status" value="1"/>
</dbReference>
<evidence type="ECO:0000256" key="6">
    <source>
        <dbReference type="ARBA" id="ARBA00022741"/>
    </source>
</evidence>
<dbReference type="GO" id="GO:0005524">
    <property type="term" value="F:ATP binding"/>
    <property type="evidence" value="ECO:0007669"/>
    <property type="project" value="UniProtKB-UniRule"/>
</dbReference>
<dbReference type="GO" id="GO:0052855">
    <property type="term" value="F:ADP-dependent NAD(P)H-hydrate dehydratase activity"/>
    <property type="evidence" value="ECO:0007669"/>
    <property type="project" value="UniProtKB-UniRule"/>
</dbReference>
<comment type="catalytic activity">
    <reaction evidence="15 17 18">
        <text>(6S)-NADHX + ADP = AMP + phosphate + NADH + H(+)</text>
        <dbReference type="Rhea" id="RHEA:32223"/>
        <dbReference type="ChEBI" id="CHEBI:15378"/>
        <dbReference type="ChEBI" id="CHEBI:43474"/>
        <dbReference type="ChEBI" id="CHEBI:57945"/>
        <dbReference type="ChEBI" id="CHEBI:64074"/>
        <dbReference type="ChEBI" id="CHEBI:456215"/>
        <dbReference type="ChEBI" id="CHEBI:456216"/>
        <dbReference type="EC" id="4.2.1.136"/>
    </reaction>
</comment>
<dbReference type="CDD" id="cd01171">
    <property type="entry name" value="YXKO-related"/>
    <property type="match status" value="1"/>
</dbReference>
<dbReference type="PROSITE" id="PS01050">
    <property type="entry name" value="YJEF_C_2"/>
    <property type="match status" value="1"/>
</dbReference>
<keyword evidence="12 17" id="KW-0456">Lyase</keyword>
<dbReference type="AlphaFoldDB" id="A0A7W9D9Z6"/>
<dbReference type="InterPro" id="IPR036652">
    <property type="entry name" value="YjeF_N_dom_sf"/>
</dbReference>
<comment type="cofactor">
    <cofactor evidence="17">
        <name>Mg(2+)</name>
        <dbReference type="ChEBI" id="CHEBI:18420"/>
    </cofactor>
</comment>
<comment type="similarity">
    <text evidence="3 18">In the N-terminal section; belongs to the NnrE/AIBP family.</text>
</comment>
<organism evidence="21 22">
    <name type="scientific">Neomicrococcus lactis</name>
    <dbReference type="NCBI Taxonomy" id="732241"/>
    <lineage>
        <taxon>Bacteria</taxon>
        <taxon>Bacillati</taxon>
        <taxon>Actinomycetota</taxon>
        <taxon>Actinomycetes</taxon>
        <taxon>Micrococcales</taxon>
        <taxon>Micrococcaceae</taxon>
        <taxon>Neomicrococcus</taxon>
    </lineage>
</organism>
<name>A0A7W9D9Z6_9MICC</name>
<keyword evidence="22" id="KW-1185">Reference proteome</keyword>
<evidence type="ECO:0000256" key="15">
    <source>
        <dbReference type="ARBA" id="ARBA00048238"/>
    </source>
</evidence>
<dbReference type="InterPro" id="IPR017953">
    <property type="entry name" value="Carbohydrate_kinase_pred_CS"/>
</dbReference>
<evidence type="ECO:0000259" key="20">
    <source>
        <dbReference type="PROSITE" id="PS51385"/>
    </source>
</evidence>
<comment type="similarity">
    <text evidence="4 18">In the C-terminal section; belongs to the NnrD/CARKD family.</text>
</comment>
<dbReference type="PIRSF" id="PIRSF017184">
    <property type="entry name" value="Nnr"/>
    <property type="match status" value="1"/>
</dbReference>
<evidence type="ECO:0000256" key="4">
    <source>
        <dbReference type="ARBA" id="ARBA00009524"/>
    </source>
</evidence>
<dbReference type="Pfam" id="PF03853">
    <property type="entry name" value="YjeF_N"/>
    <property type="match status" value="1"/>
</dbReference>
<dbReference type="Gene3D" id="3.40.50.10260">
    <property type="entry name" value="YjeF N-terminal domain"/>
    <property type="match status" value="1"/>
</dbReference>
<dbReference type="RefSeq" id="WP_183639952.1">
    <property type="nucleotide sequence ID" value="NZ_JACHBL010000001.1"/>
</dbReference>
<keyword evidence="21" id="KW-0418">Kinase</keyword>
<accession>A0A7W9D9Z6</accession>
<feature type="binding site" evidence="17">
    <location>
        <position position="430"/>
    </location>
    <ligand>
        <name>(6S)-NADPHX</name>
        <dbReference type="ChEBI" id="CHEBI:64076"/>
    </ligand>
</feature>
<reference evidence="21 22" key="1">
    <citation type="submission" date="2020-08" db="EMBL/GenBank/DDBJ databases">
        <title>Sequencing the genomes of 1000 actinobacteria strains.</title>
        <authorList>
            <person name="Klenk H.-P."/>
        </authorList>
    </citation>
    <scope>NUCLEOTIDE SEQUENCE [LARGE SCALE GENOMIC DNA]</scope>
    <source>
        <strain evidence="21 22">DSM 23694</strain>
    </source>
</reference>
<dbReference type="GO" id="GO:0016301">
    <property type="term" value="F:kinase activity"/>
    <property type="evidence" value="ECO:0007669"/>
    <property type="project" value="UniProtKB-KW"/>
</dbReference>
<dbReference type="HAMAP" id="MF_01965">
    <property type="entry name" value="NADHX_dehydratase"/>
    <property type="match status" value="1"/>
</dbReference>
<feature type="domain" description="YjeF N-terminal" evidence="20">
    <location>
        <begin position="10"/>
        <end position="208"/>
    </location>
</feature>
<evidence type="ECO:0000256" key="18">
    <source>
        <dbReference type="PIRNR" id="PIRNR017184"/>
    </source>
</evidence>
<feature type="binding site" evidence="17">
    <location>
        <position position="429"/>
    </location>
    <ligand>
        <name>AMP</name>
        <dbReference type="ChEBI" id="CHEBI:456215"/>
    </ligand>
</feature>
<dbReference type="EMBL" id="JACHBL010000001">
    <property type="protein sequence ID" value="MBB5597095.1"/>
    <property type="molecule type" value="Genomic_DNA"/>
</dbReference>
<comment type="catalytic activity">
    <reaction evidence="2 18">
        <text>(6R)-NADPHX = (6S)-NADPHX</text>
        <dbReference type="Rhea" id="RHEA:32227"/>
        <dbReference type="ChEBI" id="CHEBI:64076"/>
        <dbReference type="ChEBI" id="CHEBI:64077"/>
        <dbReference type="EC" id="5.1.99.6"/>
    </reaction>
</comment>
<evidence type="ECO:0000256" key="11">
    <source>
        <dbReference type="ARBA" id="ARBA00023235"/>
    </source>
</evidence>
<dbReference type="PANTHER" id="PTHR12592:SF0">
    <property type="entry name" value="ATP-DEPENDENT (S)-NAD(P)H-HYDRATE DEHYDRATASE"/>
    <property type="match status" value="1"/>
</dbReference>
<evidence type="ECO:0000313" key="22">
    <source>
        <dbReference type="Proteomes" id="UP000523863"/>
    </source>
</evidence>
<comment type="catalytic activity">
    <reaction evidence="1 18">
        <text>(6R)-NADHX = (6S)-NADHX</text>
        <dbReference type="Rhea" id="RHEA:32215"/>
        <dbReference type="ChEBI" id="CHEBI:64074"/>
        <dbReference type="ChEBI" id="CHEBI:64075"/>
        <dbReference type="EC" id="5.1.99.6"/>
    </reaction>
</comment>
<comment type="caution">
    <text evidence="21">The sequence shown here is derived from an EMBL/GenBank/DDBJ whole genome shotgun (WGS) entry which is preliminary data.</text>
</comment>
<evidence type="ECO:0000256" key="9">
    <source>
        <dbReference type="ARBA" id="ARBA00022958"/>
    </source>
</evidence>
<keyword evidence="9 18" id="KW-0630">Potassium</keyword>
<keyword evidence="13" id="KW-0511">Multifunctional enzyme</keyword>
<comment type="subunit">
    <text evidence="17">Homotetramer.</text>
</comment>
<dbReference type="GO" id="GO:0046872">
    <property type="term" value="F:metal ion binding"/>
    <property type="evidence" value="ECO:0007669"/>
    <property type="project" value="UniProtKB-UniRule"/>
</dbReference>
<sequence>MIPAYTGEQIRNAEAPLLERGEGDRLMAKAAHGLAQHTLSALRELRGRTYGSRVVALVGPGNNGGDALFALAKLAGRGVSVHAIQLSARIHEAGAAALTRAGGVVLEKDSTEAHRALETADVVIDAALGTGAAGGISLPEIPEDAFVVACDVPSGLDAGTGAIAPETIPADLTVTFGALKSGLVVGRGPEFAGRIEVVDIGLAEHLGAPELYVINDDDVADVLPKLSRNANKYSRGVLGLVAGSAQYPGAALLAARSAVNAGVGMLRTVSDGLAAELLAVEVPEAVAHYGGINPGKDYSGDLSKVTAWAVGPGIGEDRQQQANVETALSSGKNAVVDASALPYVTPDSGGSNLVLTPHLGELERMLTAAGLRVTRENIEADPVRWTRWAAVSYNSVVLLKGPATIVCSPEGFTWVNTNSTADLATAGSGDVLTGLLGTLLSAWDPARPVNDLAKLAASAAFIHGQTGKALAENSTFGAKALAEHIGDFLRR</sequence>
<comment type="function">
    <text evidence="14 18">Bifunctional enzyme that catalyzes the epimerization of the S- and R-forms of NAD(P)HX and the dehydration of the S-form of NAD(P)HX at the expense of ADP, which is converted to AMP. This allows the repair of both epimers of NAD(P)HX, a damaged form of NAD(P)H that is a result of enzymatic or heat-dependent hydration.</text>
</comment>
<dbReference type="InterPro" id="IPR000631">
    <property type="entry name" value="CARKD"/>
</dbReference>
<keyword evidence="21" id="KW-0808">Transferase</keyword>
<feature type="binding site" evidence="17">
    <location>
        <begin position="400"/>
        <end position="404"/>
    </location>
    <ligand>
        <name>AMP</name>
        <dbReference type="ChEBI" id="CHEBI:456215"/>
    </ligand>
</feature>
<evidence type="ECO:0000256" key="2">
    <source>
        <dbReference type="ARBA" id="ARBA00000909"/>
    </source>
</evidence>
<dbReference type="InterPro" id="IPR029056">
    <property type="entry name" value="Ribokinase-like"/>
</dbReference>
<feature type="binding site" evidence="17">
    <location>
        <position position="358"/>
    </location>
    <ligand>
        <name>(6S)-NADPHX</name>
        <dbReference type="ChEBI" id="CHEBI:64076"/>
    </ligand>
</feature>
<evidence type="ECO:0000256" key="8">
    <source>
        <dbReference type="ARBA" id="ARBA00022857"/>
    </source>
</evidence>
<dbReference type="EC" id="4.2.1.136" evidence="17"/>
<gene>
    <name evidence="17" type="primary">nnrD</name>
    <name evidence="21" type="ORF">BKA12_000175</name>
</gene>
<evidence type="ECO:0000256" key="7">
    <source>
        <dbReference type="ARBA" id="ARBA00022840"/>
    </source>
</evidence>
<evidence type="ECO:0000256" key="14">
    <source>
        <dbReference type="ARBA" id="ARBA00025153"/>
    </source>
</evidence>
<feature type="binding site" evidence="17">
    <location>
        <position position="313"/>
    </location>
    <ligand>
        <name>(6S)-NADPHX</name>
        <dbReference type="ChEBI" id="CHEBI:64076"/>
    </ligand>
</feature>
<evidence type="ECO:0000256" key="5">
    <source>
        <dbReference type="ARBA" id="ARBA00022723"/>
    </source>
</evidence>
<keyword evidence="8 17" id="KW-0521">NADP</keyword>
<evidence type="ECO:0000256" key="12">
    <source>
        <dbReference type="ARBA" id="ARBA00023239"/>
    </source>
</evidence>
<dbReference type="SUPFAM" id="SSF53613">
    <property type="entry name" value="Ribokinase-like"/>
    <property type="match status" value="1"/>
</dbReference>
<keyword evidence="5 18" id="KW-0479">Metal-binding</keyword>
<evidence type="ECO:0000256" key="17">
    <source>
        <dbReference type="HAMAP-Rule" id="MF_01965"/>
    </source>
</evidence>
<dbReference type="SUPFAM" id="SSF64153">
    <property type="entry name" value="YjeF N-terminal domain-like"/>
    <property type="match status" value="1"/>
</dbReference>
<evidence type="ECO:0000256" key="13">
    <source>
        <dbReference type="ARBA" id="ARBA00023268"/>
    </source>
</evidence>
<keyword evidence="10 17" id="KW-0520">NAD</keyword>
<comment type="cofactor">
    <cofactor evidence="18">
        <name>K(+)</name>
        <dbReference type="ChEBI" id="CHEBI:29103"/>
    </cofactor>
    <text evidence="18">Binds 1 potassium ion per subunit.</text>
</comment>
<dbReference type="GO" id="GO:0046496">
    <property type="term" value="P:nicotinamide nucleotide metabolic process"/>
    <property type="evidence" value="ECO:0007669"/>
    <property type="project" value="UniProtKB-UniRule"/>
</dbReference>
<evidence type="ECO:0000259" key="19">
    <source>
        <dbReference type="PROSITE" id="PS51383"/>
    </source>
</evidence>
<feature type="domain" description="YjeF C-terminal" evidence="19">
    <location>
        <begin position="215"/>
        <end position="491"/>
    </location>
</feature>
<dbReference type="Proteomes" id="UP000523863">
    <property type="component" value="Unassembled WGS sequence"/>
</dbReference>
<comment type="function">
    <text evidence="17">Catalyzes the dehydration of the S-form of NAD(P)HX at the expense of ADP, which is converted to AMP. Together with NAD(P)HX epimerase, which catalyzes the epimerization of the S- and R-forms, the enzyme allows the repair of both epimers of NAD(P)HX, a damaged form of NAD(P)H that is a result of enzymatic or heat-dependent hydration.</text>
</comment>